<gene>
    <name evidence="1" type="ORF">SAMN06296010_0002</name>
</gene>
<dbReference type="AlphaFoldDB" id="A0A1X7HYC7"/>
<proteinExistence type="predicted"/>
<evidence type="ECO:0000313" key="1">
    <source>
        <dbReference type="EMBL" id="SMG06984.1"/>
    </source>
</evidence>
<dbReference type="EMBL" id="FXAY01000001">
    <property type="protein sequence ID" value="SMG06984.1"/>
    <property type="molecule type" value="Genomic_DNA"/>
</dbReference>
<dbReference type="RefSeq" id="WP_085481778.1">
    <property type="nucleotide sequence ID" value="NZ_FXAY01000001.1"/>
</dbReference>
<name>A0A1X7HYC7_9MICO</name>
<protein>
    <submittedName>
        <fullName evidence="1">Uncharacterized protein</fullName>
    </submittedName>
</protein>
<dbReference type="Proteomes" id="UP000193244">
    <property type="component" value="Unassembled WGS sequence"/>
</dbReference>
<dbReference type="STRING" id="150121.SAMN06296010_0002"/>
<reference evidence="2" key="1">
    <citation type="submission" date="2017-04" db="EMBL/GenBank/DDBJ databases">
        <authorList>
            <person name="Varghese N."/>
            <person name="Submissions S."/>
        </authorList>
    </citation>
    <scope>NUCLEOTIDE SEQUENCE [LARGE SCALE GENOMIC DNA]</scope>
    <source>
        <strain evidence="2">VKM Ac-2510</strain>
    </source>
</reference>
<evidence type="ECO:0000313" key="2">
    <source>
        <dbReference type="Proteomes" id="UP000193244"/>
    </source>
</evidence>
<sequence>MSSTDSRRPQRRITLRGRPSDALATVIDYLVLEGFRVTTPSGGRSTKLVMGSLLQFFVVGVAIEKVGVVYVSVSDSAGDIRDSVDEQFELSVRASFTSARGGVGSAVIRATDSAVAEFEADGILVSAGPYTRSSIRF</sequence>
<keyword evidence="2" id="KW-1185">Reference proteome</keyword>
<organism evidence="1 2">
    <name type="scientific">Agreia pratensis</name>
    <dbReference type="NCBI Taxonomy" id="150121"/>
    <lineage>
        <taxon>Bacteria</taxon>
        <taxon>Bacillati</taxon>
        <taxon>Actinomycetota</taxon>
        <taxon>Actinomycetes</taxon>
        <taxon>Micrococcales</taxon>
        <taxon>Microbacteriaceae</taxon>
        <taxon>Agreia</taxon>
    </lineage>
</organism>
<accession>A0A1X7HYC7</accession>